<protein>
    <submittedName>
        <fullName evidence="2">NADH dehydrogenase subunit 6</fullName>
    </submittedName>
</protein>
<keyword evidence="1" id="KW-1133">Transmembrane helix</keyword>
<keyword evidence="1" id="KW-0472">Membrane</keyword>
<name>A0A7T3QNV3_9BIVA</name>
<reference evidence="2" key="1">
    <citation type="submission" date="2020-10" db="EMBL/GenBank/DDBJ databases">
        <authorList>
            <person name="Wang Q."/>
        </authorList>
    </citation>
    <scope>NUCLEOTIDE SEQUENCE</scope>
    <source>
        <tissue evidence="2">Muscle</tissue>
    </source>
</reference>
<dbReference type="EMBL" id="MW143047">
    <property type="protein sequence ID" value="QPZ75897.1"/>
    <property type="molecule type" value="Genomic_DNA"/>
</dbReference>
<dbReference type="AlphaFoldDB" id="A0A7T3QNV3"/>
<feature type="transmembrane region" description="Helical" evidence="1">
    <location>
        <begin position="119"/>
        <end position="143"/>
    </location>
</feature>
<feature type="transmembrane region" description="Helical" evidence="1">
    <location>
        <begin position="12"/>
        <end position="39"/>
    </location>
</feature>
<geneLocation type="mitochondrion" evidence="2"/>
<sequence>MIKLMVCFTFGLLVINSLFPVSIFFYSTIISLCVLAEVAFNLSDFLSLLAFMVYISGITAVIGYFVTFFPKKLEGRFFKGCPYSWAYIIVVTVLSYTQMLKSYYGLSLDIFHDSAMGSMSFYGSSVQFLAPLLLVVMVAVIFMSKPEEMSLRRWTVEF</sequence>
<feature type="transmembrane region" description="Helical" evidence="1">
    <location>
        <begin position="81"/>
        <end position="99"/>
    </location>
</feature>
<proteinExistence type="predicted"/>
<evidence type="ECO:0000313" key="2">
    <source>
        <dbReference type="EMBL" id="QPZ75897.1"/>
    </source>
</evidence>
<gene>
    <name evidence="2" type="primary">ND6</name>
</gene>
<keyword evidence="2" id="KW-0496">Mitochondrion</keyword>
<dbReference type="GeneID" id="65340255"/>
<dbReference type="RefSeq" id="YP_010131249.1">
    <property type="nucleotide sequence ID" value="NC_056354.1"/>
</dbReference>
<keyword evidence="1" id="KW-0812">Transmembrane</keyword>
<accession>A0A7T3QNV3</accession>
<feature type="transmembrane region" description="Helical" evidence="1">
    <location>
        <begin position="45"/>
        <end position="69"/>
    </location>
</feature>
<organism evidence="2">
    <name type="scientific">Alectryonella plicatula</name>
    <dbReference type="NCBI Taxonomy" id="74437"/>
    <lineage>
        <taxon>Eukaryota</taxon>
        <taxon>Metazoa</taxon>
        <taxon>Spiralia</taxon>
        <taxon>Lophotrochozoa</taxon>
        <taxon>Mollusca</taxon>
        <taxon>Bivalvia</taxon>
        <taxon>Autobranchia</taxon>
        <taxon>Pteriomorphia</taxon>
        <taxon>Ostreida</taxon>
        <taxon>Ostreoidea</taxon>
        <taxon>Ostreidae</taxon>
        <taxon>Alectryonella</taxon>
    </lineage>
</organism>
<evidence type="ECO:0000256" key="1">
    <source>
        <dbReference type="SAM" id="Phobius"/>
    </source>
</evidence>
<dbReference type="CTD" id="4541"/>